<name>A0A9X4AUU9_9BACT</name>
<keyword evidence="2" id="KW-1185">Reference proteome</keyword>
<evidence type="ECO:0000313" key="1">
    <source>
        <dbReference type="EMBL" id="MDC3985011.1"/>
    </source>
</evidence>
<reference evidence="1 2" key="1">
    <citation type="submission" date="2021-04" db="EMBL/GenBank/DDBJ databases">
        <title>Genome analysis of Polyangium sp.</title>
        <authorList>
            <person name="Li Y."/>
            <person name="Wang J."/>
        </authorList>
    </citation>
    <scope>NUCLEOTIDE SEQUENCE [LARGE SCALE GENOMIC DNA]</scope>
    <source>
        <strain evidence="1 2">SDU14</strain>
    </source>
</reference>
<evidence type="ECO:0008006" key="3">
    <source>
        <dbReference type="Google" id="ProtNLM"/>
    </source>
</evidence>
<dbReference type="AlphaFoldDB" id="A0A9X4AUU9"/>
<dbReference type="RefSeq" id="WP_272459116.1">
    <property type="nucleotide sequence ID" value="NZ_JAGTJJ010000025.1"/>
</dbReference>
<gene>
    <name evidence="1" type="ORF">KEG57_31315</name>
</gene>
<dbReference type="Proteomes" id="UP001151081">
    <property type="component" value="Unassembled WGS sequence"/>
</dbReference>
<dbReference type="EMBL" id="JAGTJJ010000025">
    <property type="protein sequence ID" value="MDC3985011.1"/>
    <property type="molecule type" value="Genomic_DNA"/>
</dbReference>
<accession>A0A9X4AUU9</accession>
<protein>
    <recommendedName>
        <fullName evidence="3">RHS repeat protein</fullName>
    </recommendedName>
</protein>
<comment type="caution">
    <text evidence="1">The sequence shown here is derived from an EMBL/GenBank/DDBJ whole genome shotgun (WGS) entry which is preliminary data.</text>
</comment>
<organism evidence="1 2">
    <name type="scientific">Polyangium jinanense</name>
    <dbReference type="NCBI Taxonomy" id="2829994"/>
    <lineage>
        <taxon>Bacteria</taxon>
        <taxon>Pseudomonadati</taxon>
        <taxon>Myxococcota</taxon>
        <taxon>Polyangia</taxon>
        <taxon>Polyangiales</taxon>
        <taxon>Polyangiaceae</taxon>
        <taxon>Polyangium</taxon>
    </lineage>
</organism>
<sequence>MDAFGNVLAEVTYIGRDHGLGVAPSSTAEHVEDVERIFTNDASKWILGRLAEETACSTAGEETACRTTRQEHDIFGRFKRIEVESEGDAETKLGVLVTRDAFGNVVRTVATDAFEGKRAACVSYDEQGIFPFARRNSLGHLSFERYDPGTGAQLAEVDPNALVTARAIDGFGRVTREVRPDETETVVTRQLVQNRIVITREAVGWGAETAEFDRLGRVLRSWSSGVSAPGQLAPRILREVVYDDLGERVAKEYVADAETMPARRGSMPNARMMPSGG</sequence>
<evidence type="ECO:0000313" key="2">
    <source>
        <dbReference type="Proteomes" id="UP001151081"/>
    </source>
</evidence>
<proteinExistence type="predicted"/>